<comment type="similarity">
    <text evidence="1">Belongs to the arylamine N-acetyltransferase family.</text>
</comment>
<dbReference type="EMBL" id="JBBXJM010000006">
    <property type="protein sequence ID" value="KAL1405900.1"/>
    <property type="molecule type" value="Genomic_DNA"/>
</dbReference>
<evidence type="ECO:0000313" key="3">
    <source>
        <dbReference type="Proteomes" id="UP001565368"/>
    </source>
</evidence>
<dbReference type="Pfam" id="PF00797">
    <property type="entry name" value="Acetyltransf_2"/>
    <property type="match status" value="1"/>
</dbReference>
<comment type="caution">
    <text evidence="2">The sequence shown here is derived from an EMBL/GenBank/DDBJ whole genome shotgun (WGS) entry which is preliminary data.</text>
</comment>
<protein>
    <recommendedName>
        <fullName evidence="4">Arylamine N-acetyltransferase</fullName>
    </recommendedName>
</protein>
<dbReference type="Gene3D" id="3.30.2140.20">
    <property type="match status" value="1"/>
</dbReference>
<dbReference type="InterPro" id="IPR038765">
    <property type="entry name" value="Papain-like_cys_pep_sf"/>
</dbReference>
<dbReference type="PANTHER" id="PTHR11786:SF0">
    <property type="entry name" value="ARYLAMINE N-ACETYLTRANSFERASE 4-RELATED"/>
    <property type="match status" value="1"/>
</dbReference>
<evidence type="ECO:0000256" key="1">
    <source>
        <dbReference type="ARBA" id="ARBA00006547"/>
    </source>
</evidence>
<evidence type="ECO:0000313" key="2">
    <source>
        <dbReference type="EMBL" id="KAL1405900.1"/>
    </source>
</evidence>
<dbReference type="Proteomes" id="UP001565368">
    <property type="component" value="Unassembled WGS sequence"/>
</dbReference>
<gene>
    <name evidence="2" type="ORF">Q8F55_007580</name>
</gene>
<keyword evidence="3" id="KW-1185">Reference proteome</keyword>
<dbReference type="InterPro" id="IPR053710">
    <property type="entry name" value="Arylamine_NAT_domain_sf"/>
</dbReference>
<dbReference type="PANTHER" id="PTHR11786">
    <property type="entry name" value="N-HYDROXYARYLAMINE O-ACETYLTRANSFERASE"/>
    <property type="match status" value="1"/>
</dbReference>
<proteinExistence type="inferred from homology"/>
<sequence>MTGPLTDTQLDAYLARISFPRALHPADPLALLTQVHSHHLAFVPFESLSIHYNPARPPLLKLAPDALFDKIVTRKRGGYCVEVNQLFRDVLRSLGFTVLPVSARVSHSAGGVHDGGFLGYSHMANLIDIAGARYLVDVGFGPDVPPQPLKLVYPAARPGWGPAAPADDEEATTSLQECDGVAPQRFRIAYRRLKDHTDAHQRAWVLSTRRKPDADWLDCYAFDEFECFPPDYGVMNWSTNVGPESFFVRTVIAQRFLTEQELAEEDASAPYTHAEGAGRTATLQLAGTIALAGNTLRRRIHGVDEAIVATIATEAERVALLEKYFGVVLSKEEQEGIRGDPTEIVPAATA</sequence>
<organism evidence="2 3">
    <name type="scientific">Vanrija albida</name>
    <dbReference type="NCBI Taxonomy" id="181172"/>
    <lineage>
        <taxon>Eukaryota</taxon>
        <taxon>Fungi</taxon>
        <taxon>Dikarya</taxon>
        <taxon>Basidiomycota</taxon>
        <taxon>Agaricomycotina</taxon>
        <taxon>Tremellomycetes</taxon>
        <taxon>Trichosporonales</taxon>
        <taxon>Trichosporonaceae</taxon>
        <taxon>Vanrija</taxon>
    </lineage>
</organism>
<name>A0ABR3PTW8_9TREE</name>
<evidence type="ECO:0008006" key="4">
    <source>
        <dbReference type="Google" id="ProtNLM"/>
    </source>
</evidence>
<dbReference type="InterPro" id="IPR001447">
    <property type="entry name" value="Arylamine_N-AcTrfase"/>
</dbReference>
<reference evidence="2 3" key="1">
    <citation type="submission" date="2023-08" db="EMBL/GenBank/DDBJ databases">
        <title>Annotated Genome Sequence of Vanrija albida AlHP1.</title>
        <authorList>
            <person name="Herzog R."/>
        </authorList>
    </citation>
    <scope>NUCLEOTIDE SEQUENCE [LARGE SCALE GENOMIC DNA]</scope>
    <source>
        <strain evidence="2 3">AlHP1</strain>
    </source>
</reference>
<accession>A0ABR3PTW8</accession>
<dbReference type="RefSeq" id="XP_069205844.1">
    <property type="nucleotide sequence ID" value="XM_069356003.1"/>
</dbReference>
<dbReference type="GeneID" id="95988623"/>
<dbReference type="SUPFAM" id="SSF54001">
    <property type="entry name" value="Cysteine proteinases"/>
    <property type="match status" value="1"/>
</dbReference>